<dbReference type="SUPFAM" id="SSF50978">
    <property type="entry name" value="WD40 repeat-like"/>
    <property type="match status" value="1"/>
</dbReference>
<dbReference type="Pfam" id="PF01363">
    <property type="entry name" value="FYVE"/>
    <property type="match status" value="1"/>
</dbReference>
<feature type="region of interest" description="Disordered" evidence="6">
    <location>
        <begin position="2323"/>
        <end position="2349"/>
    </location>
</feature>
<dbReference type="InterPro" id="IPR017455">
    <property type="entry name" value="Znf_FYVE-rel"/>
</dbReference>
<evidence type="ECO:0000256" key="6">
    <source>
        <dbReference type="SAM" id="MobiDB-lite"/>
    </source>
</evidence>
<evidence type="ECO:0000313" key="11">
    <source>
        <dbReference type="Proteomes" id="UP000541610"/>
    </source>
</evidence>
<dbReference type="OrthoDB" id="660555at2759"/>
<dbReference type="GO" id="GO:0052742">
    <property type="term" value="F:phosphatidylinositol kinase activity"/>
    <property type="evidence" value="ECO:0007669"/>
    <property type="project" value="InterPro"/>
</dbReference>
<feature type="region of interest" description="Disordered" evidence="6">
    <location>
        <begin position="1613"/>
        <end position="1655"/>
    </location>
</feature>
<dbReference type="SMART" id="SM00330">
    <property type="entry name" value="PIPKc"/>
    <property type="match status" value="1"/>
</dbReference>
<dbReference type="SUPFAM" id="SSF56104">
    <property type="entry name" value="SAICAR synthase-like"/>
    <property type="match status" value="1"/>
</dbReference>
<dbReference type="SUPFAM" id="SSF52029">
    <property type="entry name" value="GroEL apical domain-like"/>
    <property type="match status" value="1"/>
</dbReference>
<dbReference type="SUPFAM" id="SSF57903">
    <property type="entry name" value="FYVE/PHD zinc finger"/>
    <property type="match status" value="1"/>
</dbReference>
<dbReference type="InterPro" id="IPR002498">
    <property type="entry name" value="PInositol-4-P-4/5-kinase_core"/>
</dbReference>
<name>A0A7J6PDX4_PEROL</name>
<keyword evidence="5" id="KW-0808">Transferase</keyword>
<keyword evidence="5" id="KW-0547">Nucleotide-binding</keyword>
<feature type="domain" description="FYVE-type" evidence="8">
    <location>
        <begin position="1427"/>
        <end position="1480"/>
    </location>
</feature>
<dbReference type="InterPro" id="IPR015943">
    <property type="entry name" value="WD40/YVTN_repeat-like_dom_sf"/>
</dbReference>
<feature type="domain" description="PIPK" evidence="9">
    <location>
        <begin position="2546"/>
        <end position="2932"/>
    </location>
</feature>
<dbReference type="InterPro" id="IPR011044">
    <property type="entry name" value="Quino_amine_DH_bsu"/>
</dbReference>
<dbReference type="InterPro" id="IPR058543">
    <property type="entry name" value="Beta-prop_RSE1/DDB1/CPSF1_2nd"/>
</dbReference>
<evidence type="ECO:0000256" key="3">
    <source>
        <dbReference type="ARBA" id="ARBA00022833"/>
    </source>
</evidence>
<evidence type="ECO:0000256" key="7">
    <source>
        <dbReference type="SAM" id="SignalP"/>
    </source>
</evidence>
<dbReference type="GO" id="GO:0005524">
    <property type="term" value="F:ATP binding"/>
    <property type="evidence" value="ECO:0007669"/>
    <property type="project" value="UniProtKB-UniRule"/>
</dbReference>
<dbReference type="InterPro" id="IPR027409">
    <property type="entry name" value="GroEL-like_apical_dom_sf"/>
</dbReference>
<dbReference type="InterPro" id="IPR027484">
    <property type="entry name" value="PInositol-4-P-5-kinase_N"/>
</dbReference>
<dbReference type="Gene3D" id="3.50.7.10">
    <property type="entry name" value="GroEL"/>
    <property type="match status" value="1"/>
</dbReference>
<keyword evidence="3" id="KW-0862">Zinc</keyword>
<dbReference type="PANTHER" id="PTHR45748">
    <property type="entry name" value="1-PHOSPHATIDYLINOSITOL 3-PHOSPHATE 5-KINASE-RELATED"/>
    <property type="match status" value="1"/>
</dbReference>
<dbReference type="InterPro" id="IPR011011">
    <property type="entry name" value="Znf_FYVE_PHD"/>
</dbReference>
<evidence type="ECO:0000256" key="4">
    <source>
        <dbReference type="PROSITE-ProRule" id="PRU00091"/>
    </source>
</evidence>
<evidence type="ECO:0000256" key="1">
    <source>
        <dbReference type="ARBA" id="ARBA00022723"/>
    </source>
</evidence>
<keyword evidence="1" id="KW-0479">Metal-binding</keyword>
<keyword evidence="2 4" id="KW-0863">Zinc-finger</keyword>
<feature type="region of interest" description="Disordered" evidence="6">
    <location>
        <begin position="1530"/>
        <end position="1564"/>
    </location>
</feature>
<dbReference type="GO" id="GO:0006508">
    <property type="term" value="P:proteolysis"/>
    <property type="evidence" value="ECO:0007669"/>
    <property type="project" value="UniProtKB-KW"/>
</dbReference>
<feature type="region of interest" description="Disordered" evidence="6">
    <location>
        <begin position="1318"/>
        <end position="1346"/>
    </location>
</feature>
<dbReference type="Gene3D" id="3.30.810.10">
    <property type="entry name" value="2-Layer Sandwich"/>
    <property type="match status" value="1"/>
</dbReference>
<comment type="caution">
    <text evidence="10">The sequence shown here is derived from an EMBL/GenBank/DDBJ whole genome shotgun (WGS) entry which is preliminary data.</text>
</comment>
<feature type="region of interest" description="Disordered" evidence="6">
    <location>
        <begin position="1270"/>
        <end position="1290"/>
    </location>
</feature>
<feature type="chain" id="PRO_5029706667" evidence="7">
    <location>
        <begin position="23"/>
        <end position="3018"/>
    </location>
</feature>
<protein>
    <submittedName>
        <fullName evidence="10">Ubiquitin-specific protease ubp15</fullName>
    </submittedName>
</protein>
<evidence type="ECO:0000256" key="5">
    <source>
        <dbReference type="PROSITE-ProRule" id="PRU00781"/>
    </source>
</evidence>
<keyword evidence="10" id="KW-0645">Protease</keyword>
<feature type="compositionally biased region" description="Polar residues" evidence="6">
    <location>
        <begin position="1621"/>
        <end position="1636"/>
    </location>
</feature>
<feature type="region of interest" description="Disordered" evidence="6">
    <location>
        <begin position="2752"/>
        <end position="2777"/>
    </location>
</feature>
<sequence length="3018" mass="324679">MFYKLTLLDSSLVTSLCAVGRSAVVVAKGSRVEYWKTPTRSTDEGDDAANAAAGTLASLDETKLVRASVRDLSSEVVQGREVGRTYPASCRYGISLACGDDLILALCVCGTVVGLRIVTESSCVLMVVEFRAPRPNQVAAGMGSALQDQLTAPMYVFPVAAAEGGRSFATLDTVGHLVFYAPPGGTAAEGEDESMGIYGEAHGKTEELVKMDKIADQSNVVVFDAKPLKGASGLACLVKWQATDGSERIEEGVVRYMWDAGQSHSVIARSVQDSAFCEPVADGKCAVATTGSALAIVDFATPESDPTIIPLPTGASATALLAFRDGFMCVLTSGAVHIYSGSEGLSSAVMALDATQPVRMMAWVPTLDSAVALCGDGPQLLRLLNPVTGEIPPEYAIENQDEEMASLGPITDLKMVSMLDRQATSQTALPDGTTAIGSPNGSNGVTPGHYQPACLVLSGRGQHSQLRALGYGVGMLKLGVRTKYMLISFVDVTLVLKLTSSGVAEVPPGEAEFVTGLPTVFACQGVQVTPAECKLVPRGGDWHPPRGCRIAAACWDGGSLILVALADGEVRHRGRVVGLAVDAPGLVNEVGSFDTDTEIMTVSAANGLVALCTRGSKVALYRYEEQQQQGAGGQLSFQSLTVANVSSTVESLHINCMGGLHSLYLGLTNGVLMKYSVDPDVGSLGRQRSRFLGPKPVRQITTLPDETTVALGASLFICRAAASPGEDWCVPTTGCGVDVPVFLAPYVTEACPTGGVVYICDQDAGSSSMVLGSLLLPLEATGTGRRIVVLDSHPEGEPGEFVIAVLARDSAAKGTADEGGSVLHLVGGRTFTMLATLKFPSNEECLCICPVVSKTALVSQQPPVIAVGIHRRGTEEGEADSYSIRLSVPLPSRLLPGPASQLAKEQPTEAAIITMTAHGDGAGLLVSLANGTVALYNFRDRLQLTRQSWIKTEPPIWLHCEHDDKCPDRVYSAARSRGGLQLHGIRKRDWSIQPLCREFGGQLGAQFASACVFDRDTVIVGDKRGGLTTMRVPGHIAADEKSDLAGYPMRMPLEISACGVISRQPCARWRPPSSGPCPNASSTPLSRGSIGVLVPLPDHGGAMSGGPWKQQAQAGNIESFADSPQFLSYLEGLFRSCVCPTRPSQRQPLQPPSAGVIDGDMCEQLIGLDGSSLNPSVQRALLEAGMLPEGEPQGVADQIAASLDNLRGLRSKLSMLFRVGYGVTEERSFGLNSVLVHSMADSDDGGGSGSGHGSVSPSVDVRIYDAEGNLKETPYRGGSGGLPRGISTSSSAPHITGLVSRRMQAPPPVITEASHLTLSPIPDDTNEGSEVASDQDPVVGSDHTLGGRLNTWWKRTARSVLGVVGTPQGRRSRRSSFGQAVPAAAESSSSSSSHQPSEAHHHISNSPPYRSQPVLDGGDQRSLWMPDDKCTACFGCSRTFHAFRRKHHCRICGRIFCYRCSNHFIEGQHRVCDHCHAAMLQHSPDAQRLLARGEEGVALQMMLPLDTLVSSPRSPLSYSSRARERAWSTTMARLGESRGSDASESTGREETTQQQPRSEYSARVDDTEVSASIWAHALTTFSVRSAPAADQQALSRPLENLFEGRDDFAGLEEVDLEAPQRSVSETRVHSSGTQEADSLPEGEAAATPSSRGGCSAWRAEACDAGTLEVDYDNYEVIMALAWQAVEGIQDKLLPLAEGGGGGPGGVGGENNMNILKLVKVRTLTGSDYDSGTTTPSLAPSYYLRGAMFHHNVANTEMPLWRANAGILCIEGSIEFEAPNKSGYIPMDFLRAQEQSYIDIVVRKIVSLGGPATPVQILLCGGRVTRRALDALMEAGVSVCVHVPKHNLELAASAAGGVVLAGMDVLSVAHAQHMTHVVGVAQQWKIVPNDNPPMEGRVPLRSVNMVIKGGSNSRLATLCLKTVGHRSADRFLLKAARVCTKWAVKVGYAVLTQTEFFQDTFIDEHYASCHPLSSSPSLSRCTRMPLDMIVPASNNIDHVKRLQQYSWEEGDSQSLPAMVYMVGQAEKYASHPKPHTFGMYSDRDPQDKIHASDITLAEYVVRRIMGGGGSLGDSRNNADTVHVPITGASALCWQHCHGRVIVRAERWSGEQVLSYMQNTSTESTEAGFDIDTWRYCRVCSRNVTPRVKLTKDGSRISLGKFLELFFHNYTATTDPRALLHLPDALDCCPHSVFRDHVHLFACRAETRPLIGGRDDCCTKAEDIRLLRDLALDFARGVRKLISELERSVLEWGLWECRAVSKRALEGIKAIESTLHAMLAFVVAAPTDRGDSLVLNSVRYEIFSACRSISHRVLECLQPLTDGVDKTGETGVSSPKVPPEAEKDAQGPSSYAATLPEAETRLGSRSRLTRVASVPSADDVPSVAIPLSARSTSAPCVVGLPEEDQKGRVRRSVRELAVFAGQACAGIYQRVNEVREVIKPQEAKLTLHKPGDLACVVVDDDDVGSWVAYALASEQMKTKMRQLTQEFLNTSEGCPVCREEAWCAGSPLTTEDLMNHPELRTEPKLPPQLRDRDGDDDGNGDSDDGRDSDWPTCTAGSGPRSYRTASGRGLSEAQALWVKTALLAGPEGATGDVSPHVDIEFSNEKHSWEVRVYYALQWHAFRHWMCGGDLEFIRSVRHTRRLRPAGGKSGASFYVSHNGRYIFKALKAREQDFIEENGEALFWYDAKRIFQNMPTTLIELYGMFTVTHKQAGGRQYRRTFIVMRHLEHHLSASQRQDLLLFDLKGVGPKRAFREATSSGVDGSASPDEGPPVVESSDPVQGPDVVLWDQNFREWTRGLPLTLSPEDYLYLDSAVRNDTYFLSKLYIVDYSLLLMLHRAPDNAGGGAFRRQRIYAPHECRAPSEDSPCSLACGPDLGPLQVSFGMIDYFRPYTWEKQLETLLKTAMSAGNSLAHARGGGPSNGSPVAAAPDPEAASLLIPPMASSDAAASESGDVQVSGPVEVPLVRNASVDARKLMNELWGPRFSRLDVAPTVIHPEDYAKRFGRAITSFFVPQTLSQQP</sequence>
<keyword evidence="7" id="KW-0732">Signal</keyword>
<dbReference type="Proteomes" id="UP000541610">
    <property type="component" value="Unassembled WGS sequence"/>
</dbReference>
<dbReference type="PANTHER" id="PTHR45748:SF7">
    <property type="entry name" value="1-PHOSPHATIDYLINOSITOL 3-PHOSPHATE 5-KINASE-RELATED"/>
    <property type="match status" value="1"/>
</dbReference>
<dbReference type="Pfam" id="PF01504">
    <property type="entry name" value="PIP5K"/>
    <property type="match status" value="1"/>
</dbReference>
<dbReference type="InterPro" id="IPR027483">
    <property type="entry name" value="PInositol-4-P-4/5-kinase_C_sf"/>
</dbReference>
<feature type="compositionally biased region" description="Low complexity" evidence="6">
    <location>
        <begin position="1382"/>
        <end position="1396"/>
    </location>
</feature>
<evidence type="ECO:0000259" key="9">
    <source>
        <dbReference type="PROSITE" id="PS51455"/>
    </source>
</evidence>
<dbReference type="PROSITE" id="PS51455">
    <property type="entry name" value="PIPK"/>
    <property type="match status" value="1"/>
</dbReference>
<gene>
    <name evidence="10" type="primary">UBP15_1</name>
    <name evidence="10" type="ORF">FOZ60_008263</name>
</gene>
<keyword evidence="5" id="KW-0418">Kinase</keyword>
<evidence type="ECO:0000313" key="10">
    <source>
        <dbReference type="EMBL" id="KAF4694393.1"/>
    </source>
</evidence>
<evidence type="ECO:0000259" key="8">
    <source>
        <dbReference type="PROSITE" id="PS50178"/>
    </source>
</evidence>
<dbReference type="Gene3D" id="3.30.800.10">
    <property type="entry name" value="Phosphatidylinositol Phosphate Kinase II Beta"/>
    <property type="match status" value="1"/>
</dbReference>
<accession>A0A7J6PDX4</accession>
<organism evidence="10 11">
    <name type="scientific">Perkinsus olseni</name>
    <name type="common">Perkinsus atlanticus</name>
    <dbReference type="NCBI Taxonomy" id="32597"/>
    <lineage>
        <taxon>Eukaryota</taxon>
        <taxon>Sar</taxon>
        <taxon>Alveolata</taxon>
        <taxon>Perkinsozoa</taxon>
        <taxon>Perkinsea</taxon>
        <taxon>Perkinsida</taxon>
        <taxon>Perkinsidae</taxon>
        <taxon>Perkinsus</taxon>
    </lineage>
</organism>
<dbReference type="Pfam" id="PF23726">
    <property type="entry name" value="Beta-prop_RSE1_2nd"/>
    <property type="match status" value="1"/>
</dbReference>
<feature type="region of interest" description="Disordered" evidence="6">
    <location>
        <begin position="1364"/>
        <end position="1420"/>
    </location>
</feature>
<dbReference type="Gene3D" id="3.30.40.10">
    <property type="entry name" value="Zinc/RING finger domain, C3HC4 (zinc finger)"/>
    <property type="match status" value="1"/>
</dbReference>
<dbReference type="SMART" id="SM00064">
    <property type="entry name" value="FYVE"/>
    <property type="match status" value="1"/>
</dbReference>
<dbReference type="InterPro" id="IPR000306">
    <property type="entry name" value="Znf_FYVE"/>
</dbReference>
<dbReference type="GO" id="GO:0008270">
    <property type="term" value="F:zinc ion binding"/>
    <property type="evidence" value="ECO:0007669"/>
    <property type="project" value="UniProtKB-KW"/>
</dbReference>
<dbReference type="PROSITE" id="PS50178">
    <property type="entry name" value="ZF_FYVE"/>
    <property type="match status" value="1"/>
</dbReference>
<dbReference type="InterPro" id="IPR036322">
    <property type="entry name" value="WD40_repeat_dom_sf"/>
</dbReference>
<feature type="region of interest" description="Disordered" evidence="6">
    <location>
        <begin position="2507"/>
        <end position="2563"/>
    </location>
</feature>
<feature type="compositionally biased region" description="Basic and acidic residues" evidence="6">
    <location>
        <begin position="2511"/>
        <end position="2531"/>
    </location>
</feature>
<dbReference type="GO" id="GO:0046488">
    <property type="term" value="P:phosphatidylinositol metabolic process"/>
    <property type="evidence" value="ECO:0007669"/>
    <property type="project" value="UniProtKB-UniRule"/>
</dbReference>
<dbReference type="InterPro" id="IPR013083">
    <property type="entry name" value="Znf_RING/FYVE/PHD"/>
</dbReference>
<dbReference type="Gene3D" id="2.130.10.10">
    <property type="entry name" value="YVTN repeat-like/Quinoprotein amine dehydrogenase"/>
    <property type="match status" value="2"/>
</dbReference>
<feature type="compositionally biased region" description="Basic and acidic residues" evidence="6">
    <location>
        <begin position="1535"/>
        <end position="1551"/>
    </location>
</feature>
<evidence type="ECO:0000256" key="2">
    <source>
        <dbReference type="ARBA" id="ARBA00022771"/>
    </source>
</evidence>
<keyword evidence="10" id="KW-0378">Hydrolase</keyword>
<keyword evidence="5" id="KW-0067">ATP-binding</keyword>
<dbReference type="SUPFAM" id="SSF50969">
    <property type="entry name" value="YVTN repeat-like/Quinoprotein amine dehydrogenase"/>
    <property type="match status" value="1"/>
</dbReference>
<dbReference type="GO" id="GO:0008233">
    <property type="term" value="F:peptidase activity"/>
    <property type="evidence" value="ECO:0007669"/>
    <property type="project" value="UniProtKB-KW"/>
</dbReference>
<reference evidence="10 11" key="1">
    <citation type="submission" date="2020-04" db="EMBL/GenBank/DDBJ databases">
        <title>Perkinsus olseni comparative genomics.</title>
        <authorList>
            <person name="Bogema D.R."/>
        </authorList>
    </citation>
    <scope>NUCLEOTIDE SEQUENCE [LARGE SCALE GENOMIC DNA]</scope>
    <source>
        <strain evidence="10">00978-12</strain>
    </source>
</reference>
<feature type="signal peptide" evidence="7">
    <location>
        <begin position="1"/>
        <end position="22"/>
    </location>
</feature>
<dbReference type="EMBL" id="JABANP010000033">
    <property type="protein sequence ID" value="KAF4694393.1"/>
    <property type="molecule type" value="Genomic_DNA"/>
</dbReference>
<proteinExistence type="predicted"/>